<evidence type="ECO:0000313" key="1">
    <source>
        <dbReference type="EMBL" id="JAE16114.1"/>
    </source>
</evidence>
<protein>
    <submittedName>
        <fullName evidence="1">Uncharacterized protein</fullName>
    </submittedName>
</protein>
<accession>A0A0A9FY60</accession>
<dbReference type="EMBL" id="GBRH01181782">
    <property type="protein sequence ID" value="JAE16114.1"/>
    <property type="molecule type" value="Transcribed_RNA"/>
</dbReference>
<organism evidence="1">
    <name type="scientific">Arundo donax</name>
    <name type="common">Giant reed</name>
    <name type="synonym">Donax arundinaceus</name>
    <dbReference type="NCBI Taxonomy" id="35708"/>
    <lineage>
        <taxon>Eukaryota</taxon>
        <taxon>Viridiplantae</taxon>
        <taxon>Streptophyta</taxon>
        <taxon>Embryophyta</taxon>
        <taxon>Tracheophyta</taxon>
        <taxon>Spermatophyta</taxon>
        <taxon>Magnoliopsida</taxon>
        <taxon>Liliopsida</taxon>
        <taxon>Poales</taxon>
        <taxon>Poaceae</taxon>
        <taxon>PACMAD clade</taxon>
        <taxon>Arundinoideae</taxon>
        <taxon>Arundineae</taxon>
        <taxon>Arundo</taxon>
    </lineage>
</organism>
<reference evidence="1" key="1">
    <citation type="submission" date="2014-09" db="EMBL/GenBank/DDBJ databases">
        <authorList>
            <person name="Magalhaes I.L.F."/>
            <person name="Oliveira U."/>
            <person name="Santos F.R."/>
            <person name="Vidigal T.H.D.A."/>
            <person name="Brescovit A.D."/>
            <person name="Santos A.J."/>
        </authorList>
    </citation>
    <scope>NUCLEOTIDE SEQUENCE</scope>
    <source>
        <tissue evidence="1">Shoot tissue taken approximately 20 cm above the soil surface</tissue>
    </source>
</reference>
<sequence length="75" mass="8593">MAEPKSIVGIQNHLLLFITTCNTKNPIACYTFFSFNLLVHNLYFKDLAVLYISDPAAMCQTYELCSDKTHGWIFL</sequence>
<dbReference type="AlphaFoldDB" id="A0A0A9FY60"/>
<name>A0A0A9FY60_ARUDO</name>
<reference evidence="1" key="2">
    <citation type="journal article" date="2015" name="Data Brief">
        <title>Shoot transcriptome of the giant reed, Arundo donax.</title>
        <authorList>
            <person name="Barrero R.A."/>
            <person name="Guerrero F.D."/>
            <person name="Moolhuijzen P."/>
            <person name="Goolsby J.A."/>
            <person name="Tidwell J."/>
            <person name="Bellgard S.E."/>
            <person name="Bellgard M.I."/>
        </authorList>
    </citation>
    <scope>NUCLEOTIDE SEQUENCE</scope>
    <source>
        <tissue evidence="1">Shoot tissue taken approximately 20 cm above the soil surface</tissue>
    </source>
</reference>
<proteinExistence type="predicted"/>